<name>A0A6B8RKC4_9BACL</name>
<dbReference type="SUPFAM" id="SSF52540">
    <property type="entry name" value="P-loop containing nucleoside triphosphate hydrolases"/>
    <property type="match status" value="1"/>
</dbReference>
<dbReference type="InterPro" id="IPR039421">
    <property type="entry name" value="Type_1_exporter"/>
</dbReference>
<dbReference type="InterPro" id="IPR027417">
    <property type="entry name" value="P-loop_NTPase"/>
</dbReference>
<evidence type="ECO:0000313" key="12">
    <source>
        <dbReference type="Proteomes" id="UP000426246"/>
    </source>
</evidence>
<dbReference type="Gene3D" id="3.40.50.300">
    <property type="entry name" value="P-loop containing nucleotide triphosphate hydrolases"/>
    <property type="match status" value="1"/>
</dbReference>
<evidence type="ECO:0000256" key="5">
    <source>
        <dbReference type="ARBA" id="ARBA00022840"/>
    </source>
</evidence>
<dbReference type="AlphaFoldDB" id="A0A6B8RKC4"/>
<dbReference type="PROSITE" id="PS50929">
    <property type="entry name" value="ABC_TM1F"/>
    <property type="match status" value="1"/>
</dbReference>
<dbReference type="PANTHER" id="PTHR43394:SF1">
    <property type="entry name" value="ATP-BINDING CASSETTE SUB-FAMILY B MEMBER 10, MITOCHONDRIAL"/>
    <property type="match status" value="1"/>
</dbReference>
<dbReference type="Pfam" id="PF00664">
    <property type="entry name" value="ABC_membrane"/>
    <property type="match status" value="1"/>
</dbReference>
<dbReference type="RefSeq" id="WP_155700845.1">
    <property type="nucleotide sequence ID" value="NZ_CP034235.1"/>
</dbReference>
<dbReference type="InterPro" id="IPR003593">
    <property type="entry name" value="AAA+_ATPase"/>
</dbReference>
<dbReference type="PROSITE" id="PS00211">
    <property type="entry name" value="ABC_TRANSPORTER_1"/>
    <property type="match status" value="1"/>
</dbReference>
<keyword evidence="4" id="KW-0547">Nucleotide-binding</keyword>
<dbReference type="SUPFAM" id="SSF90123">
    <property type="entry name" value="ABC transporter transmembrane region"/>
    <property type="match status" value="1"/>
</dbReference>
<evidence type="ECO:0000256" key="1">
    <source>
        <dbReference type="ARBA" id="ARBA00004651"/>
    </source>
</evidence>
<protein>
    <submittedName>
        <fullName evidence="11">ABC transporter ATP-binding protein</fullName>
    </submittedName>
</protein>
<dbReference type="GO" id="GO:0005886">
    <property type="term" value="C:plasma membrane"/>
    <property type="evidence" value="ECO:0007669"/>
    <property type="project" value="UniProtKB-SubCell"/>
</dbReference>
<dbReference type="InterPro" id="IPR011527">
    <property type="entry name" value="ABC1_TM_dom"/>
</dbReference>
<feature type="transmembrane region" description="Helical" evidence="8">
    <location>
        <begin position="35"/>
        <end position="56"/>
    </location>
</feature>
<dbReference type="GO" id="GO:0016887">
    <property type="term" value="F:ATP hydrolysis activity"/>
    <property type="evidence" value="ECO:0007669"/>
    <property type="project" value="InterPro"/>
</dbReference>
<evidence type="ECO:0000256" key="2">
    <source>
        <dbReference type="ARBA" id="ARBA00005417"/>
    </source>
</evidence>
<evidence type="ECO:0000256" key="6">
    <source>
        <dbReference type="ARBA" id="ARBA00022989"/>
    </source>
</evidence>
<feature type="transmembrane region" description="Helical" evidence="8">
    <location>
        <begin position="229"/>
        <end position="246"/>
    </location>
</feature>
<dbReference type="SMART" id="SM00382">
    <property type="entry name" value="AAA"/>
    <property type="match status" value="1"/>
</dbReference>
<dbReference type="KEGG" id="ppsc:EHS13_13435"/>
<organism evidence="11 12">
    <name type="scientific">Paenibacillus psychroresistens</name>
    <dbReference type="NCBI Taxonomy" id="1778678"/>
    <lineage>
        <taxon>Bacteria</taxon>
        <taxon>Bacillati</taxon>
        <taxon>Bacillota</taxon>
        <taxon>Bacilli</taxon>
        <taxon>Bacillales</taxon>
        <taxon>Paenibacillaceae</taxon>
        <taxon>Paenibacillus</taxon>
    </lineage>
</organism>
<dbReference type="InterPro" id="IPR017871">
    <property type="entry name" value="ABC_transporter-like_CS"/>
</dbReference>
<keyword evidence="6 8" id="KW-1133">Transmembrane helix</keyword>
<evidence type="ECO:0000259" key="10">
    <source>
        <dbReference type="PROSITE" id="PS50929"/>
    </source>
</evidence>
<evidence type="ECO:0000256" key="4">
    <source>
        <dbReference type="ARBA" id="ARBA00022741"/>
    </source>
</evidence>
<keyword evidence="3 8" id="KW-0812">Transmembrane</keyword>
<dbReference type="PROSITE" id="PS50893">
    <property type="entry name" value="ABC_TRANSPORTER_2"/>
    <property type="match status" value="1"/>
</dbReference>
<dbReference type="FunFam" id="3.40.50.300:FF:000218">
    <property type="entry name" value="Multidrug ABC transporter ATP-binding protein"/>
    <property type="match status" value="1"/>
</dbReference>
<evidence type="ECO:0000256" key="7">
    <source>
        <dbReference type="ARBA" id="ARBA00023136"/>
    </source>
</evidence>
<comment type="similarity">
    <text evidence="2">Belongs to the ABC transporter superfamily.</text>
</comment>
<feature type="transmembrane region" description="Helical" evidence="8">
    <location>
        <begin position="114"/>
        <end position="133"/>
    </location>
</feature>
<feature type="transmembrane region" description="Helical" evidence="8">
    <location>
        <begin position="252"/>
        <end position="274"/>
    </location>
</feature>
<dbReference type="GO" id="GO:0005524">
    <property type="term" value="F:ATP binding"/>
    <property type="evidence" value="ECO:0007669"/>
    <property type="project" value="UniProtKB-KW"/>
</dbReference>
<dbReference type="EMBL" id="CP034235">
    <property type="protein sequence ID" value="QGQ95808.1"/>
    <property type="molecule type" value="Genomic_DNA"/>
</dbReference>
<evidence type="ECO:0000259" key="9">
    <source>
        <dbReference type="PROSITE" id="PS50893"/>
    </source>
</evidence>
<sequence length="560" mass="63129">MLVLSGLFVSGSEILIPKMIQHFIDVIYPAKDYTAFGYLLLAIAGLCVVMFVAAMAQNTLQRVIREKAARDLQVAVFQKLRKLGFSYYERHPVGETLSFLNTEVAAIQEIYRQYLPGIIQDAIFAVVAVSILFTIDVKLTLLLIPCFLLYYLVGPYYEKKAAKVGKMTADNRVQFNKQIYESISALPEFRAYGRESWDLQRVLERLNLLVKNNLRVILYAYLRGTVRRLCTYSGAIAVFLYGAYLIKHDQLSVGGFVAFTILYFFAIFKMTVVITNLTEQRLLMFQGEILYHFMHQKPDVQEVPQPVLAEIRGRIEFNEVHFGYPSRPDVIRGFTLDIRAGEKIALVGTSGNGKSTILKLAARFYDPLSGEIKLDGVPLNQLALEQIHDAMGYVFQETYLFGTTVRDNIRFGRPDASDEQLYAAAEAAYAHEFILQLPEGYETIVGERGVKLSGGQKQRISLARLFLKNPAIVLLDEATSALDNQSERKVQLALDHLLKNRTTITVAHRLSTIRKADRIIVMDQGCIAEAGTYDALMAMQGLFYRLSEGLELAGEEEEVS</sequence>
<evidence type="ECO:0000256" key="8">
    <source>
        <dbReference type="SAM" id="Phobius"/>
    </source>
</evidence>
<dbReference type="Gene3D" id="1.20.1560.10">
    <property type="entry name" value="ABC transporter type 1, transmembrane domain"/>
    <property type="match status" value="1"/>
</dbReference>
<evidence type="ECO:0000256" key="3">
    <source>
        <dbReference type="ARBA" id="ARBA00022692"/>
    </source>
</evidence>
<reference evidence="12" key="1">
    <citation type="submission" date="2018-11" db="EMBL/GenBank/DDBJ databases">
        <title>Complete genome sequence of Paenibacillus sp. ML311-T8.</title>
        <authorList>
            <person name="Nam Y.-D."/>
            <person name="Kang J."/>
            <person name="Chung W.-H."/>
            <person name="Park Y.S."/>
        </authorList>
    </citation>
    <scope>NUCLEOTIDE SEQUENCE [LARGE SCALE GENOMIC DNA]</scope>
    <source>
        <strain evidence="12">ML311-T8</strain>
    </source>
</reference>
<proteinExistence type="inferred from homology"/>
<feature type="domain" description="ABC transmembrane type-1" evidence="10">
    <location>
        <begin position="1"/>
        <end position="279"/>
    </location>
</feature>
<evidence type="ECO:0000313" key="11">
    <source>
        <dbReference type="EMBL" id="QGQ95808.1"/>
    </source>
</evidence>
<dbReference type="GO" id="GO:0015421">
    <property type="term" value="F:ABC-type oligopeptide transporter activity"/>
    <property type="evidence" value="ECO:0007669"/>
    <property type="project" value="TreeGrafter"/>
</dbReference>
<gene>
    <name evidence="11" type="ORF">EHS13_13435</name>
</gene>
<feature type="domain" description="ABC transporter" evidence="9">
    <location>
        <begin position="315"/>
        <end position="549"/>
    </location>
</feature>
<dbReference type="InterPro" id="IPR003439">
    <property type="entry name" value="ABC_transporter-like_ATP-bd"/>
</dbReference>
<dbReference type="OrthoDB" id="9762778at2"/>
<keyword evidence="12" id="KW-1185">Reference proteome</keyword>
<dbReference type="PANTHER" id="PTHR43394">
    <property type="entry name" value="ATP-DEPENDENT PERMEASE MDL1, MITOCHONDRIAL"/>
    <property type="match status" value="1"/>
</dbReference>
<dbReference type="InterPro" id="IPR036640">
    <property type="entry name" value="ABC1_TM_sf"/>
</dbReference>
<keyword evidence="5 11" id="KW-0067">ATP-binding</keyword>
<dbReference type="Proteomes" id="UP000426246">
    <property type="component" value="Chromosome"/>
</dbReference>
<accession>A0A6B8RKC4</accession>
<comment type="subcellular location">
    <subcellularLocation>
        <location evidence="1">Cell membrane</location>
        <topology evidence="1">Multi-pass membrane protein</topology>
    </subcellularLocation>
</comment>
<dbReference type="Pfam" id="PF00005">
    <property type="entry name" value="ABC_tran"/>
    <property type="match status" value="1"/>
</dbReference>
<dbReference type="CDD" id="cd07346">
    <property type="entry name" value="ABC_6TM_exporters"/>
    <property type="match status" value="1"/>
</dbReference>
<keyword evidence="7 8" id="KW-0472">Membrane</keyword>